<dbReference type="RefSeq" id="WP_284297291.1">
    <property type="nucleotide sequence ID" value="NZ_BSVA01000001.1"/>
</dbReference>
<feature type="compositionally biased region" description="Basic and acidic residues" evidence="1">
    <location>
        <begin position="54"/>
        <end position="76"/>
    </location>
</feature>
<name>A0ABQ6JQK8_9MICO</name>
<proteinExistence type="predicted"/>
<dbReference type="Proteomes" id="UP001157069">
    <property type="component" value="Unassembled WGS sequence"/>
</dbReference>
<sequence>MRVNLAIVLERTGDAALRAGDPAAAAEAWQQALVVSEDAPEDCGSPEANSTTSDPDRDLGETMDEQEQRLREKLEDGSGQQEQPDAPETPDASDLDDIQDQLEQGAQDRDDRDDGDQGGGAGTDRPW</sequence>
<evidence type="ECO:0000313" key="3">
    <source>
        <dbReference type="Proteomes" id="UP001157069"/>
    </source>
</evidence>
<feature type="compositionally biased region" description="Acidic residues" evidence="1">
    <location>
        <begin position="91"/>
        <end position="100"/>
    </location>
</feature>
<feature type="compositionally biased region" description="Gly residues" evidence="1">
    <location>
        <begin position="117"/>
        <end position="127"/>
    </location>
</feature>
<comment type="caution">
    <text evidence="2">The sequence shown here is derived from an EMBL/GenBank/DDBJ whole genome shotgun (WGS) entry which is preliminary data.</text>
</comment>
<evidence type="ECO:0000256" key="1">
    <source>
        <dbReference type="SAM" id="MobiDB-lite"/>
    </source>
</evidence>
<feature type="region of interest" description="Disordered" evidence="1">
    <location>
        <begin position="35"/>
        <end position="127"/>
    </location>
</feature>
<evidence type="ECO:0000313" key="2">
    <source>
        <dbReference type="EMBL" id="GMA89836.1"/>
    </source>
</evidence>
<reference evidence="3" key="1">
    <citation type="journal article" date="2019" name="Int. J. Syst. Evol. Microbiol.">
        <title>The Global Catalogue of Microorganisms (GCM) 10K type strain sequencing project: providing services to taxonomists for standard genome sequencing and annotation.</title>
        <authorList>
            <consortium name="The Broad Institute Genomics Platform"/>
            <consortium name="The Broad Institute Genome Sequencing Center for Infectious Disease"/>
            <person name="Wu L."/>
            <person name="Ma J."/>
        </authorList>
    </citation>
    <scope>NUCLEOTIDE SEQUENCE [LARGE SCALE GENOMIC DNA]</scope>
    <source>
        <strain evidence="3">NBRC 108755</strain>
    </source>
</reference>
<organism evidence="2 3">
    <name type="scientific">Homoserinibacter gongjuensis</name>
    <dbReference type="NCBI Taxonomy" id="1162968"/>
    <lineage>
        <taxon>Bacteria</taxon>
        <taxon>Bacillati</taxon>
        <taxon>Actinomycetota</taxon>
        <taxon>Actinomycetes</taxon>
        <taxon>Micrococcales</taxon>
        <taxon>Microbacteriaceae</taxon>
        <taxon>Homoserinibacter</taxon>
    </lineage>
</organism>
<evidence type="ECO:0008006" key="4">
    <source>
        <dbReference type="Google" id="ProtNLM"/>
    </source>
</evidence>
<gene>
    <name evidence="2" type="ORF">GCM10025869_03650</name>
</gene>
<keyword evidence="3" id="KW-1185">Reference proteome</keyword>
<protein>
    <recommendedName>
        <fullName evidence="4">Tetratricopeptide repeat protein</fullName>
    </recommendedName>
</protein>
<dbReference type="EMBL" id="BSVA01000001">
    <property type="protein sequence ID" value="GMA89836.1"/>
    <property type="molecule type" value="Genomic_DNA"/>
</dbReference>
<accession>A0ABQ6JQK8</accession>